<evidence type="ECO:0000313" key="3">
    <source>
        <dbReference type="EMBL" id="SFU05425.1"/>
    </source>
</evidence>
<dbReference type="Gene3D" id="3.90.550.10">
    <property type="entry name" value="Spore Coat Polysaccharide Biosynthesis Protein SpsA, Chain A"/>
    <property type="match status" value="1"/>
</dbReference>
<evidence type="ECO:0000256" key="1">
    <source>
        <dbReference type="SAM" id="Phobius"/>
    </source>
</evidence>
<name>A0A1I7D140_9HYPH</name>
<accession>A0A1I7D140</accession>
<keyword evidence="1" id="KW-1133">Transmembrane helix</keyword>
<evidence type="ECO:0000313" key="4">
    <source>
        <dbReference type="Proteomes" id="UP000183371"/>
    </source>
</evidence>
<gene>
    <name evidence="3" type="ORF">SAMN05444141_107133</name>
</gene>
<proteinExistence type="predicted"/>
<organism evidence="3 4">
    <name type="scientific">Pseudovibrio denitrificans</name>
    <dbReference type="NCBI Taxonomy" id="258256"/>
    <lineage>
        <taxon>Bacteria</taxon>
        <taxon>Pseudomonadati</taxon>
        <taxon>Pseudomonadota</taxon>
        <taxon>Alphaproteobacteria</taxon>
        <taxon>Hyphomicrobiales</taxon>
        <taxon>Stappiaceae</taxon>
        <taxon>Pseudovibrio</taxon>
    </lineage>
</organism>
<keyword evidence="1" id="KW-0472">Membrane</keyword>
<dbReference type="CDD" id="cd00761">
    <property type="entry name" value="Glyco_tranf_GTA_type"/>
    <property type="match status" value="1"/>
</dbReference>
<dbReference type="AlphaFoldDB" id="A0A1I7D140"/>
<dbReference type="InterPro" id="IPR029044">
    <property type="entry name" value="Nucleotide-diphossugar_trans"/>
</dbReference>
<dbReference type="SUPFAM" id="SSF53448">
    <property type="entry name" value="Nucleotide-diphospho-sugar transferases"/>
    <property type="match status" value="1"/>
</dbReference>
<dbReference type="InterPro" id="IPR001173">
    <property type="entry name" value="Glyco_trans_2-like"/>
</dbReference>
<feature type="domain" description="Glycosyltransferase 2-like" evidence="2">
    <location>
        <begin position="2"/>
        <end position="152"/>
    </location>
</feature>
<feature type="transmembrane region" description="Helical" evidence="1">
    <location>
        <begin position="235"/>
        <end position="255"/>
    </location>
</feature>
<dbReference type="EMBL" id="FPBD01000007">
    <property type="protein sequence ID" value="SFU05425.1"/>
    <property type="molecule type" value="Genomic_DNA"/>
</dbReference>
<sequence>MLLACINSISQLIPHHDFEITLIICDNNSEPMTSEDQEGIRAAANVPLSYVHEIQAGIPFARNTALNTARSLNPNWIAFIDDDEILDPQWLIEMSKAMDKWPADIYHGWTQSTPEDLNAPWSFHRPRNKRQPGAIMETAGTDNVLFSVEAVAGLNFDETMRFSGGSDIDFFYRATDSGAKIVWVPDAITREITPASRLTFGYQVRRSYSVASAQAYISRKRFGLQKASKKAIPKAIGRFFGGIAGGVGSGFLFLINHRKGRKLLLSSAKKIASAIGLVRGTNMNLGQIYQKIDGS</sequence>
<dbReference type="PANTHER" id="PTHR43685">
    <property type="entry name" value="GLYCOSYLTRANSFERASE"/>
    <property type="match status" value="1"/>
</dbReference>
<evidence type="ECO:0000259" key="2">
    <source>
        <dbReference type="Pfam" id="PF00535"/>
    </source>
</evidence>
<reference evidence="4" key="1">
    <citation type="submission" date="2016-10" db="EMBL/GenBank/DDBJ databases">
        <authorList>
            <person name="Varghese N."/>
            <person name="Submissions S."/>
        </authorList>
    </citation>
    <scope>NUCLEOTIDE SEQUENCE [LARGE SCALE GENOMIC DNA]</scope>
    <source>
        <strain evidence="4">DSM 17465</strain>
    </source>
</reference>
<dbReference type="GO" id="GO:0016740">
    <property type="term" value="F:transferase activity"/>
    <property type="evidence" value="ECO:0007669"/>
    <property type="project" value="UniProtKB-KW"/>
</dbReference>
<keyword evidence="4" id="KW-1185">Reference proteome</keyword>
<dbReference type="PANTHER" id="PTHR43685:SF2">
    <property type="entry name" value="GLYCOSYLTRANSFERASE 2-LIKE DOMAIN-CONTAINING PROTEIN"/>
    <property type="match status" value="1"/>
</dbReference>
<dbReference type="InterPro" id="IPR050834">
    <property type="entry name" value="Glycosyltransf_2"/>
</dbReference>
<protein>
    <submittedName>
        <fullName evidence="3">Glycosyltransferase, GT2 family</fullName>
    </submittedName>
</protein>
<keyword evidence="1" id="KW-0812">Transmembrane</keyword>
<dbReference type="Proteomes" id="UP000183371">
    <property type="component" value="Unassembled WGS sequence"/>
</dbReference>
<keyword evidence="3" id="KW-0808">Transferase</keyword>
<dbReference type="Pfam" id="PF00535">
    <property type="entry name" value="Glycos_transf_2"/>
    <property type="match status" value="1"/>
</dbReference>